<evidence type="ECO:0000313" key="4">
    <source>
        <dbReference type="Proteomes" id="UP000799444"/>
    </source>
</evidence>
<feature type="transmembrane region" description="Helical" evidence="1">
    <location>
        <begin position="102"/>
        <end position="122"/>
    </location>
</feature>
<keyword evidence="2" id="KW-0732">Signal</keyword>
<evidence type="ECO:0000313" key="3">
    <source>
        <dbReference type="EMBL" id="KAF2731293.1"/>
    </source>
</evidence>
<dbReference type="Proteomes" id="UP000799444">
    <property type="component" value="Unassembled WGS sequence"/>
</dbReference>
<evidence type="ECO:0000256" key="1">
    <source>
        <dbReference type="SAM" id="Phobius"/>
    </source>
</evidence>
<dbReference type="AlphaFoldDB" id="A0A9P4UZT2"/>
<organism evidence="3 4">
    <name type="scientific">Polyplosphaeria fusca</name>
    <dbReference type="NCBI Taxonomy" id="682080"/>
    <lineage>
        <taxon>Eukaryota</taxon>
        <taxon>Fungi</taxon>
        <taxon>Dikarya</taxon>
        <taxon>Ascomycota</taxon>
        <taxon>Pezizomycotina</taxon>
        <taxon>Dothideomycetes</taxon>
        <taxon>Pleosporomycetidae</taxon>
        <taxon>Pleosporales</taxon>
        <taxon>Tetraplosphaeriaceae</taxon>
        <taxon>Polyplosphaeria</taxon>
    </lineage>
</organism>
<proteinExistence type="predicted"/>
<keyword evidence="1" id="KW-0472">Membrane</keyword>
<comment type="caution">
    <text evidence="3">The sequence shown here is derived from an EMBL/GenBank/DDBJ whole genome shotgun (WGS) entry which is preliminary data.</text>
</comment>
<dbReference type="EMBL" id="ML996199">
    <property type="protein sequence ID" value="KAF2731293.1"/>
    <property type="molecule type" value="Genomic_DNA"/>
</dbReference>
<feature type="transmembrane region" description="Helical" evidence="1">
    <location>
        <begin position="134"/>
        <end position="150"/>
    </location>
</feature>
<dbReference type="InterPro" id="IPR046580">
    <property type="entry name" value="DUF6640"/>
</dbReference>
<dbReference type="OrthoDB" id="2819018at2759"/>
<keyword evidence="4" id="KW-1185">Reference proteome</keyword>
<evidence type="ECO:0000256" key="2">
    <source>
        <dbReference type="SAM" id="SignalP"/>
    </source>
</evidence>
<accession>A0A9P4UZT2</accession>
<feature type="transmembrane region" description="Helical" evidence="1">
    <location>
        <begin position="61"/>
        <end position="81"/>
    </location>
</feature>
<feature type="chain" id="PRO_5040177064" evidence="2">
    <location>
        <begin position="26"/>
        <end position="162"/>
    </location>
</feature>
<sequence>MPTLTPGKTLLALLALATILGPYLADWKYLTPTPLPTQLTSPPPPSETHVLNPNWPPHARFHNGQTMTTGLMLGLLTLLYLRAPPVSARKDEEKSNINHALLFLHLYYVPALSGALYPGALFIDPEFGEGKPQLWLFMGFLGVAWWGWGLEMRRLGGKGRGG</sequence>
<name>A0A9P4UZT2_9PLEO</name>
<reference evidence="3" key="1">
    <citation type="journal article" date="2020" name="Stud. Mycol.">
        <title>101 Dothideomycetes genomes: a test case for predicting lifestyles and emergence of pathogens.</title>
        <authorList>
            <person name="Haridas S."/>
            <person name="Albert R."/>
            <person name="Binder M."/>
            <person name="Bloem J."/>
            <person name="Labutti K."/>
            <person name="Salamov A."/>
            <person name="Andreopoulos B."/>
            <person name="Baker S."/>
            <person name="Barry K."/>
            <person name="Bills G."/>
            <person name="Bluhm B."/>
            <person name="Cannon C."/>
            <person name="Castanera R."/>
            <person name="Culley D."/>
            <person name="Daum C."/>
            <person name="Ezra D."/>
            <person name="Gonzalez J."/>
            <person name="Henrissat B."/>
            <person name="Kuo A."/>
            <person name="Liang C."/>
            <person name="Lipzen A."/>
            <person name="Lutzoni F."/>
            <person name="Magnuson J."/>
            <person name="Mondo S."/>
            <person name="Nolan M."/>
            <person name="Ohm R."/>
            <person name="Pangilinan J."/>
            <person name="Park H.-J."/>
            <person name="Ramirez L."/>
            <person name="Alfaro M."/>
            <person name="Sun H."/>
            <person name="Tritt A."/>
            <person name="Yoshinaga Y."/>
            <person name="Zwiers L.-H."/>
            <person name="Turgeon B."/>
            <person name="Goodwin S."/>
            <person name="Spatafora J."/>
            <person name="Crous P."/>
            <person name="Grigoriev I."/>
        </authorList>
    </citation>
    <scope>NUCLEOTIDE SEQUENCE</scope>
    <source>
        <strain evidence="3">CBS 125425</strain>
    </source>
</reference>
<keyword evidence="1" id="KW-0812">Transmembrane</keyword>
<protein>
    <submittedName>
        <fullName evidence="3">Uncharacterized protein</fullName>
    </submittedName>
</protein>
<keyword evidence="1" id="KW-1133">Transmembrane helix</keyword>
<feature type="signal peptide" evidence="2">
    <location>
        <begin position="1"/>
        <end position="25"/>
    </location>
</feature>
<dbReference type="Pfam" id="PF20345">
    <property type="entry name" value="DUF6640"/>
    <property type="match status" value="1"/>
</dbReference>
<gene>
    <name evidence="3" type="ORF">EJ04DRAFT_514711</name>
</gene>